<evidence type="ECO:0000256" key="3">
    <source>
        <dbReference type="ARBA" id="ARBA00022475"/>
    </source>
</evidence>
<dbReference type="EMBL" id="JAWIIJ010000008">
    <property type="protein sequence ID" value="MDV2079604.1"/>
    <property type="molecule type" value="Genomic_DNA"/>
</dbReference>
<dbReference type="Proteomes" id="UP001269819">
    <property type="component" value="Unassembled WGS sequence"/>
</dbReference>
<dbReference type="PANTHER" id="PTHR40043:SF1">
    <property type="entry name" value="UPF0719 INNER MEMBRANE PROTEIN YJFL"/>
    <property type="match status" value="1"/>
</dbReference>
<protein>
    <submittedName>
        <fullName evidence="8">DUF350 domain-containing protein</fullName>
    </submittedName>
</protein>
<evidence type="ECO:0000256" key="4">
    <source>
        <dbReference type="ARBA" id="ARBA00022692"/>
    </source>
</evidence>
<comment type="caution">
    <text evidence="8">The sequence shown here is derived from an EMBL/GenBank/DDBJ whole genome shotgun (WGS) entry which is preliminary data.</text>
</comment>
<evidence type="ECO:0000313" key="8">
    <source>
        <dbReference type="EMBL" id="MDV2079604.1"/>
    </source>
</evidence>
<reference evidence="8 9" key="1">
    <citation type="submission" date="2023-10" db="EMBL/GenBank/DDBJ databases">
        <title>Characteristics and mechanism of a salt-tolerant marine origin heterotrophic nitrifying- aerobic denitrifying bacteria Marinobacter xestospongiae HN1.</title>
        <authorList>
            <person name="Qi R."/>
        </authorList>
    </citation>
    <scope>NUCLEOTIDE SEQUENCE [LARGE SCALE GENOMIC DNA]</scope>
    <source>
        <strain evidence="8 9">HN1</strain>
    </source>
</reference>
<dbReference type="PANTHER" id="PTHR40043">
    <property type="entry name" value="UPF0719 INNER MEMBRANE PROTEIN YJFL"/>
    <property type="match status" value="1"/>
</dbReference>
<evidence type="ECO:0000256" key="6">
    <source>
        <dbReference type="ARBA" id="ARBA00023136"/>
    </source>
</evidence>
<evidence type="ECO:0000256" key="5">
    <source>
        <dbReference type="ARBA" id="ARBA00022989"/>
    </source>
</evidence>
<proteinExistence type="inferred from homology"/>
<evidence type="ECO:0000256" key="1">
    <source>
        <dbReference type="ARBA" id="ARBA00004651"/>
    </source>
</evidence>
<keyword evidence="6 7" id="KW-0472">Membrane</keyword>
<comment type="subcellular location">
    <subcellularLocation>
        <location evidence="1">Cell membrane</location>
        <topology evidence="1">Multi-pass membrane protein</topology>
    </subcellularLocation>
</comment>
<keyword evidence="4 7" id="KW-0812">Transmembrane</keyword>
<sequence length="284" mass="30779">MDLDLTPFVTFFRSAAMLALFLLMFLVAKYLKRFLTPYNLEHQLTGKDNLAQATSLAGYYIGFTAVFCGAYLGSSAGLLWDLLAVAGYTLLGMALLNLSRILNDRLVFRGFSMVTAIRDHHNVSAGVIQGANYVASGLVVAGAVHGEDGGVLTALVFYLIGQLALLLFSRLYERLTPYSIHREIGDGNLAAGLGFGGSMVAIGLVILASLNGDFVSWSYNLGWLGINLLGVFLYLFLVRCFFDRVVISHDDLNKEIAEDRNAGAGLLECTLAVSFATVLFFMIG</sequence>
<keyword evidence="5 7" id="KW-1133">Transmembrane helix</keyword>
<comment type="similarity">
    <text evidence="2">Belongs to the UPF0719 family.</text>
</comment>
<name>A0ABU3VZ86_9GAMM</name>
<keyword evidence="3" id="KW-1003">Cell membrane</keyword>
<evidence type="ECO:0000313" key="9">
    <source>
        <dbReference type="Proteomes" id="UP001269819"/>
    </source>
</evidence>
<organism evidence="8 9">
    <name type="scientific">Marinobacter xestospongiae</name>
    <dbReference type="NCBI Taxonomy" id="994319"/>
    <lineage>
        <taxon>Bacteria</taxon>
        <taxon>Pseudomonadati</taxon>
        <taxon>Pseudomonadota</taxon>
        <taxon>Gammaproteobacteria</taxon>
        <taxon>Pseudomonadales</taxon>
        <taxon>Marinobacteraceae</taxon>
        <taxon>Marinobacter</taxon>
    </lineage>
</organism>
<feature type="transmembrane region" description="Helical" evidence="7">
    <location>
        <begin position="189"/>
        <end position="210"/>
    </location>
</feature>
<feature type="transmembrane region" description="Helical" evidence="7">
    <location>
        <begin position="222"/>
        <end position="242"/>
    </location>
</feature>
<evidence type="ECO:0000256" key="2">
    <source>
        <dbReference type="ARBA" id="ARBA00005779"/>
    </source>
</evidence>
<feature type="transmembrane region" description="Helical" evidence="7">
    <location>
        <begin position="78"/>
        <end position="102"/>
    </location>
</feature>
<keyword evidence="9" id="KW-1185">Reference proteome</keyword>
<feature type="transmembrane region" description="Helical" evidence="7">
    <location>
        <begin position="150"/>
        <end position="168"/>
    </location>
</feature>
<dbReference type="InterPro" id="IPR007140">
    <property type="entry name" value="DUF350"/>
</dbReference>
<accession>A0ABU3VZ86</accession>
<feature type="transmembrane region" description="Helical" evidence="7">
    <location>
        <begin position="6"/>
        <end position="28"/>
    </location>
</feature>
<dbReference type="Pfam" id="PF03994">
    <property type="entry name" value="DUF350"/>
    <property type="match status" value="2"/>
</dbReference>
<dbReference type="RefSeq" id="WP_316974127.1">
    <property type="nucleotide sequence ID" value="NZ_JAWIIJ010000008.1"/>
</dbReference>
<gene>
    <name evidence="8" type="ORF">RYS15_12995</name>
</gene>
<feature type="transmembrane region" description="Helical" evidence="7">
    <location>
        <begin position="263"/>
        <end position="283"/>
    </location>
</feature>
<evidence type="ECO:0000256" key="7">
    <source>
        <dbReference type="SAM" id="Phobius"/>
    </source>
</evidence>
<feature type="transmembrane region" description="Helical" evidence="7">
    <location>
        <begin position="123"/>
        <end position="144"/>
    </location>
</feature>
<feature type="transmembrane region" description="Helical" evidence="7">
    <location>
        <begin position="49"/>
        <end position="72"/>
    </location>
</feature>